<evidence type="ECO:0000259" key="3">
    <source>
        <dbReference type="Pfam" id="PF14624"/>
    </source>
</evidence>
<evidence type="ECO:0000256" key="1">
    <source>
        <dbReference type="SAM" id="MobiDB-lite"/>
    </source>
</evidence>
<dbReference type="Gene3D" id="3.40.50.410">
    <property type="entry name" value="von Willebrand factor, type A domain"/>
    <property type="match status" value="1"/>
</dbReference>
<organism evidence="4 5">
    <name type="scientific">Exophiala dermatitidis</name>
    <name type="common">Black yeast-like fungus</name>
    <name type="synonym">Wangiella dermatitidis</name>
    <dbReference type="NCBI Taxonomy" id="5970"/>
    <lineage>
        <taxon>Eukaryota</taxon>
        <taxon>Fungi</taxon>
        <taxon>Dikarya</taxon>
        <taxon>Ascomycota</taxon>
        <taxon>Pezizomycotina</taxon>
        <taxon>Eurotiomycetes</taxon>
        <taxon>Chaetothyriomycetidae</taxon>
        <taxon>Chaetothyriales</taxon>
        <taxon>Herpotrichiellaceae</taxon>
        <taxon>Exophiala</taxon>
    </lineage>
</organism>
<name>A0AAN6EM84_EXODE</name>
<dbReference type="Proteomes" id="UP001161757">
    <property type="component" value="Unassembled WGS sequence"/>
</dbReference>
<dbReference type="InterPro" id="IPR032838">
    <property type="entry name" value="Vwaint_dom"/>
</dbReference>
<reference evidence="4" key="1">
    <citation type="submission" date="2023-01" db="EMBL/GenBank/DDBJ databases">
        <title>Exophiala dermititidis isolated from Cystic Fibrosis Patient.</title>
        <authorList>
            <person name="Kurbessoian T."/>
            <person name="Crocker A."/>
            <person name="Murante D."/>
            <person name="Hogan D.A."/>
            <person name="Stajich J.E."/>
        </authorList>
    </citation>
    <scope>NUCLEOTIDE SEQUENCE</scope>
    <source>
        <strain evidence="4">Ex8</strain>
    </source>
</reference>
<evidence type="ECO:0000313" key="5">
    <source>
        <dbReference type="Proteomes" id="UP001161757"/>
    </source>
</evidence>
<dbReference type="InterPro" id="IPR039510">
    <property type="entry name" value="Vint_dom"/>
</dbReference>
<protein>
    <recommendedName>
        <fullName evidence="6">Vint domain-containing protein</fullName>
    </recommendedName>
</protein>
<dbReference type="Pfam" id="PF14624">
    <property type="entry name" value="Vwaint"/>
    <property type="match status" value="1"/>
</dbReference>
<accession>A0AAN6EM84</accession>
<dbReference type="InterPro" id="IPR036844">
    <property type="entry name" value="Hint_dom_sf"/>
</dbReference>
<evidence type="ECO:0008006" key="6">
    <source>
        <dbReference type="Google" id="ProtNLM"/>
    </source>
</evidence>
<feature type="domain" description="VWA-Hint protein Vwaint" evidence="3">
    <location>
        <begin position="227"/>
        <end position="307"/>
    </location>
</feature>
<dbReference type="EMBL" id="JAJGCB010000021">
    <property type="protein sequence ID" value="KAJ8987891.1"/>
    <property type="molecule type" value="Genomic_DNA"/>
</dbReference>
<dbReference type="AlphaFoldDB" id="A0AAN6EM84"/>
<evidence type="ECO:0000313" key="4">
    <source>
        <dbReference type="EMBL" id="KAJ8987891.1"/>
    </source>
</evidence>
<dbReference type="SUPFAM" id="SSF51294">
    <property type="entry name" value="Hedgehog/intein (Hint) domain"/>
    <property type="match status" value="1"/>
</dbReference>
<sequence length="560" mass="60683">MCPPQGYAAALGPRLSAMAKDRPSTPAIHTFGFGYKIESHLMQSIAEVGNGNYSFIPDAGMIGTVFVHAVANLFATMGTSATLELNTSKRATLNATAGLASTWDERRKALKLELGNIQYGQTRDVVIECPGIAREASIHAYLNYKLPNGQSQAAGSQESFEKKTALDRATVDYHKSRAAICGFLSSLFPLQPNGELGVIRGINEMAQAHSRLNSIIASIQSLSTKNDPRVKSLLQDLKGDEPAGQVTKALILMSEKKENYWEKWGRHYLPSLLHAHQRQMCNSFKEPGPLMYGKESPLFLSYRDKLDLTFDTLPQPTPSLPQRQLPIYSEDGSSTGTRSERHRSVTMSEYRSSEAPCFGGMSRIILANGSAIPIVTLQAGMSVWTPNGARKVIAVVKTRISSKAGQTLCRIGELLVTPYHPLLQNGSWVFPQDVAETTESCRSSVFSVLLAPSRDPADHAIKIGGQVCVTLGHGVVAGPEDDVRAHAFFGNHRRVALGLLQLPKGGSGHFRCSGVKRDPVSGLVCGFKGVRDDKTLLNTASQNCPSVMLGLNVMHDGLGR</sequence>
<proteinExistence type="predicted"/>
<evidence type="ECO:0000259" key="2">
    <source>
        <dbReference type="Pfam" id="PF14623"/>
    </source>
</evidence>
<dbReference type="InterPro" id="IPR036465">
    <property type="entry name" value="vWFA_dom_sf"/>
</dbReference>
<feature type="region of interest" description="Disordered" evidence="1">
    <location>
        <begin position="319"/>
        <end position="346"/>
    </location>
</feature>
<comment type="caution">
    <text evidence="4">The sequence shown here is derived from an EMBL/GenBank/DDBJ whole genome shotgun (WGS) entry which is preliminary data.</text>
</comment>
<dbReference type="Pfam" id="PF14623">
    <property type="entry name" value="Vint"/>
    <property type="match status" value="1"/>
</dbReference>
<feature type="domain" description="Vint" evidence="2">
    <location>
        <begin position="356"/>
        <end position="526"/>
    </location>
</feature>
<gene>
    <name evidence="4" type="ORF">HRR80_007972</name>
</gene>